<dbReference type="InterPro" id="IPR058530">
    <property type="entry name" value="Baseplate_J-like_C"/>
</dbReference>
<feature type="domain" description="Baseplate J-like C-terminal" evidence="3">
    <location>
        <begin position="269"/>
        <end position="358"/>
    </location>
</feature>
<proteinExistence type="inferred from homology"/>
<dbReference type="AlphaFoldDB" id="A0A0C1RAJ1"/>
<keyword evidence="5" id="KW-1185">Reference proteome</keyword>
<feature type="domain" description="Baseplate J-like central" evidence="2">
    <location>
        <begin position="183"/>
        <end position="263"/>
    </location>
</feature>
<protein>
    <submittedName>
        <fullName evidence="4">Baseplate J-like family protein</fullName>
    </submittedName>
</protein>
<evidence type="ECO:0000313" key="5">
    <source>
        <dbReference type="Proteomes" id="UP000031366"/>
    </source>
</evidence>
<dbReference type="InterPro" id="IPR052399">
    <property type="entry name" value="Phage_Baseplate_Assmbl_Protein"/>
</dbReference>
<reference evidence="4 5" key="1">
    <citation type="journal article" date="2015" name="Infect. Genet. Evol.">
        <title>Genomic sequences of six botulinum neurotoxin-producing strains representing three clostridial species illustrate the mobility and diversity of botulinum neurotoxin genes.</title>
        <authorList>
            <person name="Smith T.J."/>
            <person name="Hill K.K."/>
            <person name="Xie G."/>
            <person name="Foley B.T."/>
            <person name="Williamson C.H."/>
            <person name="Foster J.T."/>
            <person name="Johnson S.L."/>
            <person name="Chertkov O."/>
            <person name="Teshima H."/>
            <person name="Gibbons H.S."/>
            <person name="Johnsky L.A."/>
            <person name="Karavis M.A."/>
            <person name="Smith L.A."/>
        </authorList>
    </citation>
    <scope>NUCLEOTIDE SEQUENCE [LARGE SCALE GENOMIC DNA]</scope>
    <source>
        <strain evidence="4 5">CDC 2741</strain>
    </source>
</reference>
<gene>
    <name evidence="4" type="ORF">U732_2932</name>
</gene>
<dbReference type="EMBL" id="AYSO01000014">
    <property type="protein sequence ID" value="KIE47441.1"/>
    <property type="molecule type" value="Genomic_DNA"/>
</dbReference>
<dbReference type="OrthoDB" id="2554267at2"/>
<dbReference type="Pfam" id="PF26079">
    <property type="entry name" value="Baseplate_J_C"/>
    <property type="match status" value="1"/>
</dbReference>
<dbReference type="PANTHER" id="PTHR37829:SF3">
    <property type="entry name" value="PROTEIN JAYE-RELATED"/>
    <property type="match status" value="1"/>
</dbReference>
<dbReference type="Proteomes" id="UP000031366">
    <property type="component" value="Unassembled WGS sequence"/>
</dbReference>
<accession>A0A0C1RAJ1</accession>
<evidence type="ECO:0000259" key="2">
    <source>
        <dbReference type="Pfam" id="PF26078"/>
    </source>
</evidence>
<organism evidence="4 5">
    <name type="scientific">Clostridium argentinense CDC 2741</name>
    <dbReference type="NCBI Taxonomy" id="1418104"/>
    <lineage>
        <taxon>Bacteria</taxon>
        <taxon>Bacillati</taxon>
        <taxon>Bacillota</taxon>
        <taxon>Clostridia</taxon>
        <taxon>Eubacteriales</taxon>
        <taxon>Clostridiaceae</taxon>
        <taxon>Clostridium</taxon>
    </lineage>
</organism>
<dbReference type="Pfam" id="PF26078">
    <property type="entry name" value="Baseplate_J_M"/>
    <property type="match status" value="1"/>
</dbReference>
<evidence type="ECO:0000259" key="3">
    <source>
        <dbReference type="Pfam" id="PF26079"/>
    </source>
</evidence>
<dbReference type="STRING" id="29341.RSJ17_08360"/>
<sequence>MFEAYTQETILNRMLERVQGGLDKREGSIIYNALVPAAMEVARMYSDMDRFLEYTFASPNMPDEFLDLRVAEEGLKRGAATYAIKKGYFYDQDNNLINIPIGSRFSIDDFNFITIEKISTGTYKMRCESIGIEGNFIAGQLIPIDYIEGLSTANLGEIIIPGQEIEDNESLFNRYIEHMNEKPFGGNIADYKINTRAIEGIGAVKVFPIWNGGGTVKIVFLDSSYNVPTKELIDLVQTTLDPVPNNGKGLGIAPVGHVVTVKGAEDIEITIDTKLMLRRDVTIGQVQEDIEEVIKDYLLSLRKQWSEEENTIVRISQIEARILNVEGVADIHTTKVNGKEENLTLGLEEVPILKEVVLNE</sequence>
<evidence type="ECO:0000256" key="1">
    <source>
        <dbReference type="ARBA" id="ARBA00038087"/>
    </source>
</evidence>
<evidence type="ECO:0000313" key="4">
    <source>
        <dbReference type="EMBL" id="KIE47441.1"/>
    </source>
</evidence>
<comment type="caution">
    <text evidence="4">The sequence shown here is derived from an EMBL/GenBank/DDBJ whole genome shotgun (WGS) entry which is preliminary data.</text>
</comment>
<dbReference type="InterPro" id="IPR058531">
    <property type="entry name" value="Baseplate_J_M"/>
</dbReference>
<dbReference type="PANTHER" id="PTHR37829">
    <property type="entry name" value="PHAGE-LIKE ELEMENT PBSX PROTEIN XKDT"/>
    <property type="match status" value="1"/>
</dbReference>
<comment type="similarity">
    <text evidence="1">Belongs to the Mu gp47/PBSX XkdT family.</text>
</comment>
<name>A0A0C1RAJ1_9CLOT</name>